<dbReference type="Pfam" id="PF00990">
    <property type="entry name" value="GGDEF"/>
    <property type="match status" value="1"/>
</dbReference>
<gene>
    <name evidence="3" type="ORF">HLB44_17530</name>
</gene>
<dbReference type="InterPro" id="IPR000160">
    <property type="entry name" value="GGDEF_dom"/>
</dbReference>
<dbReference type="InterPro" id="IPR035919">
    <property type="entry name" value="EAL_sf"/>
</dbReference>
<dbReference type="CDD" id="cd01948">
    <property type="entry name" value="EAL"/>
    <property type="match status" value="1"/>
</dbReference>
<dbReference type="Proteomes" id="UP000737171">
    <property type="component" value="Unassembled WGS sequence"/>
</dbReference>
<reference evidence="3 4" key="1">
    <citation type="submission" date="2020-05" db="EMBL/GenBank/DDBJ databases">
        <title>Aquincola sp. isolate from soil.</title>
        <authorList>
            <person name="Han J."/>
            <person name="Kim D.-U."/>
        </authorList>
    </citation>
    <scope>NUCLEOTIDE SEQUENCE [LARGE SCALE GENOMIC DNA]</scope>
    <source>
        <strain evidence="3 4">S2</strain>
    </source>
</reference>
<dbReference type="PANTHER" id="PTHR33121">
    <property type="entry name" value="CYCLIC DI-GMP PHOSPHODIESTERASE PDEF"/>
    <property type="match status" value="1"/>
</dbReference>
<dbReference type="SMART" id="SM00267">
    <property type="entry name" value="GGDEF"/>
    <property type="match status" value="1"/>
</dbReference>
<dbReference type="PANTHER" id="PTHR33121:SF23">
    <property type="entry name" value="CYCLIC DI-GMP PHOSPHODIESTERASE PDEB"/>
    <property type="match status" value="1"/>
</dbReference>
<organism evidence="3 4">
    <name type="scientific">Pseudaquabacterium terrae</name>
    <dbReference type="NCBI Taxonomy" id="2732868"/>
    <lineage>
        <taxon>Bacteria</taxon>
        <taxon>Pseudomonadati</taxon>
        <taxon>Pseudomonadota</taxon>
        <taxon>Betaproteobacteria</taxon>
        <taxon>Burkholderiales</taxon>
        <taxon>Sphaerotilaceae</taxon>
        <taxon>Pseudaquabacterium</taxon>
    </lineage>
</organism>
<dbReference type="InterPro" id="IPR050706">
    <property type="entry name" value="Cyclic-di-GMP_PDE-like"/>
</dbReference>
<sequence>MLNASLPTSPTDSIDLKDREGAIGRGTAAGVLFEEAVEGLALSASARLAAMRSFLRQLYGHADYCVLLLGLDGEIMWENATATRFLAAEFDTLQGRLFGELLGPDPRRYENVMGLNRLLSGALTSLRHEAELHNPRGEERVFEWWHTRVDPGTWGLGEEFACLTVGFEITMQKAEERRLVGLADRDPLTGLYNRRRFEENFEKILTRASRYNHGVALLYFDIDNFKLINDLSGHKVGDEIIQKVSQVLKESIRATDLPVRQGGDEFAVVMDEVDIDVVHAAVAQFSERLSNVRFRRNDRLNSISCSIGVALYPEHGSTVGQLMANADMAMYRAKSESRSSTNWVIYDPSFTDLQMLSEQVKWKDRLQTALREERLLLFYQPIQQLKDGRITHCEALMRMIGEDGHLVLPGAFIAHAEHTGLINQLDRRGVDIALMHMSQMLVQGRKPRVSVNVSTKTLQAGGFCEFLQQRLRDSNVPGELLTIEITETAAIEGIEKMAELLHRISALGCQFSLDDFGAGFSSWLNLRKLPISFLKIDGSFVRHVTDSPDDPLFVRAINEVSQGLNIKTVAECVEDRQTLNTLKSLGVDYVQGFLIGRPMQRLSDIFK</sequence>
<accession>A0ABX2EJQ0</accession>
<dbReference type="NCBIfam" id="TIGR00254">
    <property type="entry name" value="GGDEF"/>
    <property type="match status" value="1"/>
</dbReference>
<dbReference type="InterPro" id="IPR029787">
    <property type="entry name" value="Nucleotide_cyclase"/>
</dbReference>
<feature type="domain" description="EAL" evidence="1">
    <location>
        <begin position="359"/>
        <end position="607"/>
    </location>
</feature>
<evidence type="ECO:0000259" key="1">
    <source>
        <dbReference type="PROSITE" id="PS50883"/>
    </source>
</evidence>
<dbReference type="Gene3D" id="3.30.70.270">
    <property type="match status" value="1"/>
</dbReference>
<dbReference type="SUPFAM" id="SSF55785">
    <property type="entry name" value="PYP-like sensor domain (PAS domain)"/>
    <property type="match status" value="1"/>
</dbReference>
<name>A0ABX2EJQ0_9BURK</name>
<comment type="caution">
    <text evidence="3">The sequence shown here is derived from an EMBL/GenBank/DDBJ whole genome shotgun (WGS) entry which is preliminary data.</text>
</comment>
<protein>
    <submittedName>
        <fullName evidence="3">EAL domain-containing protein</fullName>
    </submittedName>
</protein>
<evidence type="ECO:0000313" key="4">
    <source>
        <dbReference type="Proteomes" id="UP000737171"/>
    </source>
</evidence>
<dbReference type="SUPFAM" id="SSF55073">
    <property type="entry name" value="Nucleotide cyclase"/>
    <property type="match status" value="1"/>
</dbReference>
<dbReference type="InterPro" id="IPR043128">
    <property type="entry name" value="Rev_trsase/Diguanyl_cyclase"/>
</dbReference>
<dbReference type="Gene3D" id="3.20.20.450">
    <property type="entry name" value="EAL domain"/>
    <property type="match status" value="1"/>
</dbReference>
<evidence type="ECO:0000259" key="2">
    <source>
        <dbReference type="PROSITE" id="PS50887"/>
    </source>
</evidence>
<dbReference type="RefSeq" id="WP_173124853.1">
    <property type="nucleotide sequence ID" value="NZ_JABRWJ010000005.1"/>
</dbReference>
<dbReference type="CDD" id="cd01949">
    <property type="entry name" value="GGDEF"/>
    <property type="match status" value="1"/>
</dbReference>
<feature type="domain" description="GGDEF" evidence="2">
    <location>
        <begin position="213"/>
        <end position="348"/>
    </location>
</feature>
<evidence type="ECO:0000313" key="3">
    <source>
        <dbReference type="EMBL" id="NRF68797.1"/>
    </source>
</evidence>
<dbReference type="EMBL" id="JABRWJ010000005">
    <property type="protein sequence ID" value="NRF68797.1"/>
    <property type="molecule type" value="Genomic_DNA"/>
</dbReference>
<dbReference type="PROSITE" id="PS50883">
    <property type="entry name" value="EAL"/>
    <property type="match status" value="1"/>
</dbReference>
<keyword evidence="4" id="KW-1185">Reference proteome</keyword>
<dbReference type="Pfam" id="PF00563">
    <property type="entry name" value="EAL"/>
    <property type="match status" value="1"/>
</dbReference>
<dbReference type="InterPro" id="IPR035965">
    <property type="entry name" value="PAS-like_dom_sf"/>
</dbReference>
<dbReference type="SMART" id="SM00052">
    <property type="entry name" value="EAL"/>
    <property type="match status" value="1"/>
</dbReference>
<proteinExistence type="predicted"/>
<dbReference type="InterPro" id="IPR001633">
    <property type="entry name" value="EAL_dom"/>
</dbReference>
<dbReference type="PROSITE" id="PS50887">
    <property type="entry name" value="GGDEF"/>
    <property type="match status" value="1"/>
</dbReference>
<dbReference type="SUPFAM" id="SSF141868">
    <property type="entry name" value="EAL domain-like"/>
    <property type="match status" value="1"/>
</dbReference>